<dbReference type="Gene3D" id="3.15.10.30">
    <property type="entry name" value="Haemolymph juvenile hormone binding protein"/>
    <property type="match status" value="1"/>
</dbReference>
<dbReference type="InterPro" id="IPR038606">
    <property type="entry name" value="To_sf"/>
</dbReference>
<accession>A0A921ZAR9</accession>
<organism evidence="2 3">
    <name type="scientific">Manduca sexta</name>
    <name type="common">Tobacco hawkmoth</name>
    <name type="synonym">Tobacco hornworm</name>
    <dbReference type="NCBI Taxonomy" id="7130"/>
    <lineage>
        <taxon>Eukaryota</taxon>
        <taxon>Metazoa</taxon>
        <taxon>Ecdysozoa</taxon>
        <taxon>Arthropoda</taxon>
        <taxon>Hexapoda</taxon>
        <taxon>Insecta</taxon>
        <taxon>Pterygota</taxon>
        <taxon>Neoptera</taxon>
        <taxon>Endopterygota</taxon>
        <taxon>Lepidoptera</taxon>
        <taxon>Glossata</taxon>
        <taxon>Ditrysia</taxon>
        <taxon>Bombycoidea</taxon>
        <taxon>Sphingidae</taxon>
        <taxon>Sphinginae</taxon>
        <taxon>Sphingini</taxon>
        <taxon>Manduca</taxon>
    </lineage>
</organism>
<dbReference type="SMART" id="SM00700">
    <property type="entry name" value="JHBP"/>
    <property type="match status" value="1"/>
</dbReference>
<dbReference type="GO" id="GO:0005615">
    <property type="term" value="C:extracellular space"/>
    <property type="evidence" value="ECO:0007669"/>
    <property type="project" value="TreeGrafter"/>
</dbReference>
<comment type="caution">
    <text evidence="2">The sequence shown here is derived from an EMBL/GenBank/DDBJ whole genome shotgun (WGS) entry which is preliminary data.</text>
</comment>
<dbReference type="PANTHER" id="PTHR11008:SF41">
    <property type="entry name" value="RE70318P"/>
    <property type="match status" value="1"/>
</dbReference>
<keyword evidence="1" id="KW-0732">Signal</keyword>
<dbReference type="EMBL" id="JH668461">
    <property type="protein sequence ID" value="KAG6454223.1"/>
    <property type="molecule type" value="Genomic_DNA"/>
</dbReference>
<feature type="signal peptide" evidence="1">
    <location>
        <begin position="1"/>
        <end position="19"/>
    </location>
</feature>
<evidence type="ECO:0000256" key="1">
    <source>
        <dbReference type="SAM" id="SignalP"/>
    </source>
</evidence>
<gene>
    <name evidence="2" type="ORF">O3G_MSEX008581</name>
</gene>
<dbReference type="InterPro" id="IPR010562">
    <property type="entry name" value="Haemolymph_juvenile_hormone-bd"/>
</dbReference>
<evidence type="ECO:0000313" key="2">
    <source>
        <dbReference type="EMBL" id="KAG6454223.1"/>
    </source>
</evidence>
<reference evidence="2" key="1">
    <citation type="journal article" date="2016" name="Insect Biochem. Mol. Biol.">
        <title>Multifaceted biological insights from a draft genome sequence of the tobacco hornworm moth, Manduca sexta.</title>
        <authorList>
            <person name="Kanost M.R."/>
            <person name="Arrese E.L."/>
            <person name="Cao X."/>
            <person name="Chen Y.R."/>
            <person name="Chellapilla S."/>
            <person name="Goldsmith M.R."/>
            <person name="Grosse-Wilde E."/>
            <person name="Heckel D.G."/>
            <person name="Herndon N."/>
            <person name="Jiang H."/>
            <person name="Papanicolaou A."/>
            <person name="Qu J."/>
            <person name="Soulages J.L."/>
            <person name="Vogel H."/>
            <person name="Walters J."/>
            <person name="Waterhouse R.M."/>
            <person name="Ahn S.J."/>
            <person name="Almeida F.C."/>
            <person name="An C."/>
            <person name="Aqrawi P."/>
            <person name="Bretschneider A."/>
            <person name="Bryant W.B."/>
            <person name="Bucks S."/>
            <person name="Chao H."/>
            <person name="Chevignon G."/>
            <person name="Christen J.M."/>
            <person name="Clarke D.F."/>
            <person name="Dittmer N.T."/>
            <person name="Ferguson L.C.F."/>
            <person name="Garavelou S."/>
            <person name="Gordon K.H.J."/>
            <person name="Gunaratna R.T."/>
            <person name="Han Y."/>
            <person name="Hauser F."/>
            <person name="He Y."/>
            <person name="Heidel-Fischer H."/>
            <person name="Hirsh A."/>
            <person name="Hu Y."/>
            <person name="Jiang H."/>
            <person name="Kalra D."/>
            <person name="Klinner C."/>
            <person name="Konig C."/>
            <person name="Kovar C."/>
            <person name="Kroll A.R."/>
            <person name="Kuwar S.S."/>
            <person name="Lee S.L."/>
            <person name="Lehman R."/>
            <person name="Li K."/>
            <person name="Li Z."/>
            <person name="Liang H."/>
            <person name="Lovelace S."/>
            <person name="Lu Z."/>
            <person name="Mansfield J.H."/>
            <person name="McCulloch K.J."/>
            <person name="Mathew T."/>
            <person name="Morton B."/>
            <person name="Muzny D.M."/>
            <person name="Neunemann D."/>
            <person name="Ongeri F."/>
            <person name="Pauchet Y."/>
            <person name="Pu L.L."/>
            <person name="Pyrousis I."/>
            <person name="Rao X.J."/>
            <person name="Redding A."/>
            <person name="Roesel C."/>
            <person name="Sanchez-Gracia A."/>
            <person name="Schaack S."/>
            <person name="Shukla A."/>
            <person name="Tetreau G."/>
            <person name="Wang Y."/>
            <person name="Xiong G.H."/>
            <person name="Traut W."/>
            <person name="Walsh T.K."/>
            <person name="Worley K.C."/>
            <person name="Wu D."/>
            <person name="Wu W."/>
            <person name="Wu Y.Q."/>
            <person name="Zhang X."/>
            <person name="Zou Z."/>
            <person name="Zucker H."/>
            <person name="Briscoe A.D."/>
            <person name="Burmester T."/>
            <person name="Clem R.J."/>
            <person name="Feyereisen R."/>
            <person name="Grimmelikhuijzen C.J.P."/>
            <person name="Hamodrakas S.J."/>
            <person name="Hansson B.S."/>
            <person name="Huguet E."/>
            <person name="Jermiin L.S."/>
            <person name="Lan Q."/>
            <person name="Lehman H.K."/>
            <person name="Lorenzen M."/>
            <person name="Merzendorfer H."/>
            <person name="Michalopoulos I."/>
            <person name="Morton D.B."/>
            <person name="Muthukrishnan S."/>
            <person name="Oakeshott J.G."/>
            <person name="Palmer W."/>
            <person name="Park Y."/>
            <person name="Passarelli A.L."/>
            <person name="Rozas J."/>
            <person name="Schwartz L.M."/>
            <person name="Smith W."/>
            <person name="Southgate A."/>
            <person name="Vilcinskas A."/>
            <person name="Vogt R."/>
            <person name="Wang P."/>
            <person name="Werren J."/>
            <person name="Yu X.Q."/>
            <person name="Zhou J.J."/>
            <person name="Brown S.J."/>
            <person name="Scherer S.E."/>
            <person name="Richards S."/>
            <person name="Blissard G.W."/>
        </authorList>
    </citation>
    <scope>NUCLEOTIDE SEQUENCE</scope>
</reference>
<dbReference type="Pfam" id="PF06585">
    <property type="entry name" value="JHBP"/>
    <property type="match status" value="1"/>
</dbReference>
<reference evidence="2" key="2">
    <citation type="submission" date="2020-12" db="EMBL/GenBank/DDBJ databases">
        <authorList>
            <person name="Kanost M."/>
        </authorList>
    </citation>
    <scope>NUCLEOTIDE SEQUENCE</scope>
</reference>
<name>A0A921ZAR9_MANSE</name>
<dbReference type="Proteomes" id="UP000791440">
    <property type="component" value="Unassembled WGS sequence"/>
</dbReference>
<dbReference type="PANTHER" id="PTHR11008">
    <property type="entry name" value="PROTEIN TAKEOUT-LIKE PROTEIN"/>
    <property type="match status" value="1"/>
</dbReference>
<sequence>MSPAQFIVTFFCIVAGVSAMVSTVAPCDLEDKSCITNSFKISFQDLVNGIPTMGVNSSDPIEKKKILGILPKLKYTLTDVTFSGLKDCEVREAFFTPDHTKFIFTVICPRLVTKGHYDAKGQLLNFDVFGKGNIEINSYGFNMTFKTDIEMFKDCDDKDHMKIKDYKLQLNDKAFVTHELSNLFNGDKARAEAVTKVMSANWRRVSEEAEAPAMYSLILVFIKNMNNYFEGLPLEEIFYKISQ</sequence>
<dbReference type="OrthoDB" id="6854146at2759"/>
<evidence type="ECO:0000313" key="3">
    <source>
        <dbReference type="Proteomes" id="UP000791440"/>
    </source>
</evidence>
<proteinExistence type="predicted"/>
<keyword evidence="3" id="KW-1185">Reference proteome</keyword>
<protein>
    <submittedName>
        <fullName evidence="2">Uncharacterized protein</fullName>
    </submittedName>
</protein>
<feature type="chain" id="PRO_5037541603" evidence="1">
    <location>
        <begin position="20"/>
        <end position="243"/>
    </location>
</feature>
<dbReference type="AlphaFoldDB" id="A0A921ZAR9"/>